<dbReference type="EMBL" id="SLWF01000001">
    <property type="protein sequence ID" value="TCN90540.1"/>
    <property type="molecule type" value="Genomic_DNA"/>
</dbReference>
<dbReference type="InterPro" id="IPR038729">
    <property type="entry name" value="Rad50/SbcC_AAA"/>
</dbReference>
<evidence type="ECO:0000313" key="2">
    <source>
        <dbReference type="EMBL" id="TCN90540.1"/>
    </source>
</evidence>
<protein>
    <submittedName>
        <fullName evidence="2">AAA domain-containing protein</fullName>
    </submittedName>
</protein>
<comment type="caution">
    <text evidence="2">The sequence shown here is derived from an EMBL/GenBank/DDBJ whole genome shotgun (WGS) entry which is preliminary data.</text>
</comment>
<dbReference type="Proteomes" id="UP000294832">
    <property type="component" value="Unassembled WGS sequence"/>
</dbReference>
<keyword evidence="3" id="KW-1185">Reference proteome</keyword>
<accession>A0A4R2FKG7</accession>
<dbReference type="GO" id="GO:0016887">
    <property type="term" value="F:ATP hydrolysis activity"/>
    <property type="evidence" value="ECO:0007669"/>
    <property type="project" value="InterPro"/>
</dbReference>
<gene>
    <name evidence="2" type="ORF">EDC91_1019</name>
</gene>
<dbReference type="GO" id="GO:0006302">
    <property type="term" value="P:double-strand break repair"/>
    <property type="evidence" value="ECO:0007669"/>
    <property type="project" value="InterPro"/>
</dbReference>
<dbReference type="RefSeq" id="WP_207904227.1">
    <property type="nucleotide sequence ID" value="NZ_SLWF01000001.1"/>
</dbReference>
<organism evidence="2 3">
    <name type="scientific">Shewanella fodinae</name>
    <dbReference type="NCBI Taxonomy" id="552357"/>
    <lineage>
        <taxon>Bacteria</taxon>
        <taxon>Pseudomonadati</taxon>
        <taxon>Pseudomonadota</taxon>
        <taxon>Gammaproteobacteria</taxon>
        <taxon>Alteromonadales</taxon>
        <taxon>Shewanellaceae</taxon>
        <taxon>Shewanella</taxon>
    </lineage>
</organism>
<dbReference type="Gene3D" id="3.40.50.300">
    <property type="entry name" value="P-loop containing nucleotide triphosphate hydrolases"/>
    <property type="match status" value="1"/>
</dbReference>
<dbReference type="Pfam" id="PF13476">
    <property type="entry name" value="AAA_23"/>
    <property type="match status" value="1"/>
</dbReference>
<sequence length="103" mass="11843">MFKIEQVAIDGFWYRFNTHCEFNKNVNIIIGRNGSGKTTFMNILHAILKVDFEALMENDFESTTVKLKDQSSKKTKTIKVIKSSSLGGNSNIIEYMISRKKPY</sequence>
<evidence type="ECO:0000313" key="3">
    <source>
        <dbReference type="Proteomes" id="UP000294832"/>
    </source>
</evidence>
<proteinExistence type="predicted"/>
<evidence type="ECO:0000259" key="1">
    <source>
        <dbReference type="Pfam" id="PF13476"/>
    </source>
</evidence>
<dbReference type="AlphaFoldDB" id="A0A4R2FKG7"/>
<dbReference type="InterPro" id="IPR027417">
    <property type="entry name" value="P-loop_NTPase"/>
</dbReference>
<dbReference type="SUPFAM" id="SSF52540">
    <property type="entry name" value="P-loop containing nucleoside triphosphate hydrolases"/>
    <property type="match status" value="1"/>
</dbReference>
<name>A0A4R2FKG7_9GAMM</name>
<reference evidence="2 3" key="1">
    <citation type="submission" date="2019-03" db="EMBL/GenBank/DDBJ databases">
        <title>Freshwater and sediment microbial communities from various areas in North America, analyzing microbe dynamics in response to fracking.</title>
        <authorList>
            <person name="Lamendella R."/>
        </authorList>
    </citation>
    <scope>NUCLEOTIDE SEQUENCE [LARGE SCALE GENOMIC DNA]</scope>
    <source>
        <strain evidence="2 3">74A</strain>
    </source>
</reference>
<feature type="domain" description="Rad50/SbcC-type AAA" evidence="1">
    <location>
        <begin position="17"/>
        <end position="97"/>
    </location>
</feature>